<dbReference type="Gene3D" id="3.40.50.880">
    <property type="match status" value="1"/>
</dbReference>
<reference evidence="3" key="1">
    <citation type="submission" date="2016-11" db="EMBL/GenBank/DDBJ databases">
        <authorList>
            <person name="Varghese N."/>
            <person name="Submissions S."/>
        </authorList>
    </citation>
    <scope>NUCLEOTIDE SEQUENCE [LARGE SCALE GENOMIC DNA]</scope>
    <source>
        <strain evidence="3">DSM 24579</strain>
    </source>
</reference>
<dbReference type="Pfam" id="PF09960">
    <property type="entry name" value="DUF2194"/>
    <property type="match status" value="1"/>
</dbReference>
<accession>A0A1M5CIX7</accession>
<keyword evidence="1" id="KW-0732">Signal</keyword>
<evidence type="ECO:0000313" key="3">
    <source>
        <dbReference type="Proteomes" id="UP000183945"/>
    </source>
</evidence>
<dbReference type="STRING" id="1073325.SAMN05444483_101544"/>
<dbReference type="GO" id="GO:0005975">
    <property type="term" value="P:carbohydrate metabolic process"/>
    <property type="evidence" value="ECO:0007669"/>
    <property type="project" value="InterPro"/>
</dbReference>
<protein>
    <recommendedName>
        <fullName evidence="4">DUF2194 domain-containing protein</fullName>
    </recommendedName>
</protein>
<dbReference type="Proteomes" id="UP000183945">
    <property type="component" value="Unassembled WGS sequence"/>
</dbReference>
<evidence type="ECO:0000256" key="1">
    <source>
        <dbReference type="SAM" id="SignalP"/>
    </source>
</evidence>
<dbReference type="InterPro" id="IPR018695">
    <property type="entry name" value="DUF2194"/>
</dbReference>
<name>A0A1M5CIX7_SALEC</name>
<dbReference type="SUPFAM" id="SSF88713">
    <property type="entry name" value="Glycoside hydrolase/deacetylase"/>
    <property type="match status" value="1"/>
</dbReference>
<dbReference type="Gene3D" id="3.20.20.370">
    <property type="entry name" value="Glycoside hydrolase/deacetylase"/>
    <property type="match status" value="1"/>
</dbReference>
<gene>
    <name evidence="2" type="ORF">SAMN05444483_101544</name>
</gene>
<dbReference type="InterPro" id="IPR011330">
    <property type="entry name" value="Glyco_hydro/deAcase_b/a-brl"/>
</dbReference>
<sequence length="1326" mass="153228">MKRNYASILIKVFIFCAFMLNLSCVQDNENDTGDEEILASKAERTGSEVLVNYLYDSKNELSIRNRDHVDKTLEYAKIPFQQTSVANFNKKPKLAGGLKVVVLHDLVRLNEMAMQELIRFVSEGGHIVITSVGIDKKYAFFAGINADANFDIDTKATGFRFTSNILPVLKGKQYRTNTTHYGLKGKNFSKDAEILATSMSNDDFPTIIKNKIGTGSAIVFNTEQFSEKQDRGLFFAAILEGLEGIPYPIANVSSIFLDDFPAPLYEVKMEPVAHELDITQFKYYSKVWWRDMLKLAEEENLAYSAYVCFDYSNTTYPPFNFPEWQNSTKKEKNIADSLMLDIKNSRHELALHGYNHVSLTKEEWPSINYMGLSLQAVKKRWAAKSFGKLPVTYVPPSNIIDSTGFAALERYMPSIKYNASIYLGYFDEGGKREFDPEPYNDHIFNFPRITSGYAMTHTKEFLQQSLYVYTGIWSHFIHPDDIYQIPGEDSNASAGDYSLRNKNAYGWYKSKDGSPGLLPRFRDYIKQVKETFPLSRFLKVSEAAKITEKWRNRDYNIRIEKEEVVAKAIKGKRQKKNFWFVYASEENNKKLETFLKKNDITFTKTSILEGYLFNIETKSEEIRLPKFSEENKAFNSQKILAQFEAYKKVKPNQNTINVSEEIELLTSKIKTSEAFNRKDWLELFTYLGWESKQHQIWPLLETQYAKNKHQQYIKLSEYFAGQSDYPNLKTRKRWMLRQLTLQPENVQLKKDFIAYFGSKAGVSLSEEQILKELEKPNKTDSRSFYLGLLNENYPKASLAFVKQLDPCDESFSASASTIAWTLANAGDYNRALQWSKCGADLTEDAIDNWRLQTGEYEFLKDKNYRLYMEYLIGDNGKKAAQELLEVEVCREDLKPIAATIAYTFSGQGSYRKALEWSSCAKDFPKVERLYWLNALNNDAAIEQFYKNYTEGNDRTEAVKIKTFMAEFYMGRGALVKAWKLVEELPESQDKERLRLQLNKDVVYLSPKEQQLLLLENASLFYPEVAAKIKHELRIKEGDFLDLNSKIITDRLDVTSFGNELLYGVHDKNKHSHSFGLSQYKAYARDLDTVIANNRDHDIYGVVYKFNSKQRIEKLNYSFGSRLEFNNDGKAFLHLSAGISLSKDSLFSSLQLSRKPAITGPAYSLDIYRSQLSIYEELRFKDRFQAVFYVEGNHYDDDDVLDVQANTSLTMDFQVGEMAKLKPYSEISGMLGNTKRTSGFPYWTLDERLYGGLGLGYEYKNPNNSWLLSVDAGYFLDTFSDEFQRYRGRLLMPLTPYLHFNANAEFYTLKNFYSNNFSFGLKYYFED</sequence>
<evidence type="ECO:0008006" key="4">
    <source>
        <dbReference type="Google" id="ProtNLM"/>
    </source>
</evidence>
<feature type="chain" id="PRO_5012273979" description="DUF2194 domain-containing protein" evidence="1">
    <location>
        <begin position="28"/>
        <end position="1326"/>
    </location>
</feature>
<keyword evidence="3" id="KW-1185">Reference proteome</keyword>
<feature type="signal peptide" evidence="1">
    <location>
        <begin position="1"/>
        <end position="27"/>
    </location>
</feature>
<dbReference type="InterPro" id="IPR029062">
    <property type="entry name" value="Class_I_gatase-like"/>
</dbReference>
<evidence type="ECO:0000313" key="2">
    <source>
        <dbReference type="EMBL" id="SHF54669.1"/>
    </source>
</evidence>
<organism evidence="2 3">
    <name type="scientific">Salegentibacter echinorum</name>
    <dbReference type="NCBI Taxonomy" id="1073325"/>
    <lineage>
        <taxon>Bacteria</taxon>
        <taxon>Pseudomonadati</taxon>
        <taxon>Bacteroidota</taxon>
        <taxon>Flavobacteriia</taxon>
        <taxon>Flavobacteriales</taxon>
        <taxon>Flavobacteriaceae</taxon>
        <taxon>Salegentibacter</taxon>
    </lineage>
</organism>
<dbReference type="RefSeq" id="WP_072876415.1">
    <property type="nucleotide sequence ID" value="NZ_FQVT01000001.1"/>
</dbReference>
<proteinExistence type="predicted"/>
<dbReference type="EMBL" id="FQVT01000001">
    <property type="protein sequence ID" value="SHF54669.1"/>
    <property type="molecule type" value="Genomic_DNA"/>
</dbReference>
<dbReference type="OrthoDB" id="9761886at2"/>